<evidence type="ECO:0000256" key="3">
    <source>
        <dbReference type="ARBA" id="ARBA00023027"/>
    </source>
</evidence>
<dbReference type="AlphaFoldDB" id="I3TCN7"/>
<dbReference type="Gene3D" id="3.40.50.720">
    <property type="entry name" value="NAD(P)-binding Rossmann-like Domain"/>
    <property type="match status" value="2"/>
</dbReference>
<comment type="similarity">
    <text evidence="1 4">Belongs to the D-isomer specific 2-hydroxyacid dehydrogenase family.</text>
</comment>
<keyword evidence="2 4" id="KW-0560">Oxidoreductase</keyword>
<dbReference type="PANTHER" id="PTHR42789">
    <property type="entry name" value="D-ISOMER SPECIFIC 2-HYDROXYACID DEHYDROGENASE FAMILY PROTEIN (AFU_ORTHOLOGUE AFUA_6G10090)"/>
    <property type="match status" value="1"/>
</dbReference>
<evidence type="ECO:0000313" key="7">
    <source>
        <dbReference type="EMBL" id="AFK50525.1"/>
    </source>
</evidence>
<organism evidence="7 8">
    <name type="scientific">Thermogladius calderae (strain DSM 22663 / VKM B-2946 / 1633)</name>
    <dbReference type="NCBI Taxonomy" id="1184251"/>
    <lineage>
        <taxon>Archaea</taxon>
        <taxon>Thermoproteota</taxon>
        <taxon>Thermoprotei</taxon>
        <taxon>Desulfurococcales</taxon>
        <taxon>Desulfurococcaceae</taxon>
        <taxon>Thermogladius</taxon>
    </lineage>
</organism>
<dbReference type="InterPro" id="IPR050857">
    <property type="entry name" value="D-2-hydroxyacid_DH"/>
</dbReference>
<dbReference type="PANTHER" id="PTHR42789:SF1">
    <property type="entry name" value="D-ISOMER SPECIFIC 2-HYDROXYACID DEHYDROGENASE FAMILY PROTEIN (AFU_ORTHOLOGUE AFUA_6G10090)"/>
    <property type="match status" value="1"/>
</dbReference>
<feature type="domain" description="D-isomer specific 2-hydroxyacid dehydrogenase NAD-binding" evidence="6">
    <location>
        <begin position="110"/>
        <end position="286"/>
    </location>
</feature>
<evidence type="ECO:0000313" key="8">
    <source>
        <dbReference type="Proteomes" id="UP000005270"/>
    </source>
</evidence>
<dbReference type="PROSITE" id="PS00670">
    <property type="entry name" value="D_2_HYDROXYACID_DH_2"/>
    <property type="match status" value="1"/>
</dbReference>
<dbReference type="GO" id="GO:0051287">
    <property type="term" value="F:NAD binding"/>
    <property type="evidence" value="ECO:0007669"/>
    <property type="project" value="InterPro"/>
</dbReference>
<dbReference type="InParanoid" id="I3TCN7"/>
<evidence type="ECO:0000256" key="2">
    <source>
        <dbReference type="ARBA" id="ARBA00023002"/>
    </source>
</evidence>
<dbReference type="STRING" id="1184251.TCELL_0100"/>
<evidence type="ECO:0000256" key="4">
    <source>
        <dbReference type="RuleBase" id="RU003719"/>
    </source>
</evidence>
<dbReference type="InterPro" id="IPR006140">
    <property type="entry name" value="D-isomer_DH_NAD-bd"/>
</dbReference>
<dbReference type="EMBL" id="CP003531">
    <property type="protein sequence ID" value="AFK50525.1"/>
    <property type="molecule type" value="Genomic_DNA"/>
</dbReference>
<name>I3TCN7_THEC1</name>
<gene>
    <name evidence="7" type="ordered locus">TCELL_0100</name>
</gene>
<dbReference type="OrthoDB" id="7437at2157"/>
<dbReference type="FunCoup" id="I3TCN7">
    <property type="interactions" value="136"/>
</dbReference>
<dbReference type="CDD" id="cd05303">
    <property type="entry name" value="PGDH_2"/>
    <property type="match status" value="1"/>
</dbReference>
<proteinExistence type="inferred from homology"/>
<accession>I3TCN7</accession>
<dbReference type="Pfam" id="PF02826">
    <property type="entry name" value="2-Hacid_dh_C"/>
    <property type="match status" value="1"/>
</dbReference>
<dbReference type="InterPro" id="IPR006139">
    <property type="entry name" value="D-isomer_2_OHA_DH_cat_dom"/>
</dbReference>
<dbReference type="InterPro" id="IPR029753">
    <property type="entry name" value="D-isomer_DH_CS"/>
</dbReference>
<dbReference type="Pfam" id="PF00389">
    <property type="entry name" value="2-Hacid_dh"/>
    <property type="match status" value="1"/>
</dbReference>
<dbReference type="FunFam" id="3.40.50.720:FF:000203">
    <property type="entry name" value="D-3-phosphoglycerate dehydrogenase (SerA)"/>
    <property type="match status" value="1"/>
</dbReference>
<dbReference type="GO" id="GO:0016616">
    <property type="term" value="F:oxidoreductase activity, acting on the CH-OH group of donors, NAD or NADP as acceptor"/>
    <property type="evidence" value="ECO:0007669"/>
    <property type="project" value="InterPro"/>
</dbReference>
<feature type="domain" description="D-isomer specific 2-hydroxyacid dehydrogenase catalytic" evidence="5">
    <location>
        <begin position="8"/>
        <end position="308"/>
    </location>
</feature>
<protein>
    <submittedName>
        <fullName evidence="7">D-isomer specific 2-hydroxyacid dehydrogenase, NAD-binding protein</fullName>
    </submittedName>
</protein>
<dbReference type="GeneID" id="13012373"/>
<keyword evidence="8" id="KW-1185">Reference proteome</keyword>
<dbReference type="SUPFAM" id="SSF51735">
    <property type="entry name" value="NAD(P)-binding Rossmann-fold domains"/>
    <property type="match status" value="1"/>
</dbReference>
<sequence>MKHVVYRVLVASKISRSAVDYLKSQGFEVVEVHEPSEDELARLIKGFHAIIVRSKPRVTRRVIEAADQLKVIARAGVGLDNIDVQAAESRGIKVVNAPESVTQAVAELTVGLMLALLRKIAFSDRKMREGVWVKHEAVGTELKGKTLGLVGFGRIGRAVARICYYGFGMKIIYTDRQCNIEAGREFNAECVDLDTLLRTADIVSLHVPLTPETTHLINEEKLRLMKKTAILVNTARGAVVDTNALVKALKEGWIAGAALDVFEEEPLPKDHPLLQLDNVVLTPHIGASSVEAQDQAGIEVAKKIAELLK</sequence>
<dbReference type="RefSeq" id="WP_014736776.1">
    <property type="nucleotide sequence ID" value="NC_017954.1"/>
</dbReference>
<evidence type="ECO:0000259" key="6">
    <source>
        <dbReference type="Pfam" id="PF02826"/>
    </source>
</evidence>
<dbReference type="InterPro" id="IPR036291">
    <property type="entry name" value="NAD(P)-bd_dom_sf"/>
</dbReference>
<dbReference type="KEGG" id="thg:TCELL_0100"/>
<dbReference type="SUPFAM" id="SSF52283">
    <property type="entry name" value="Formate/glycerate dehydrogenase catalytic domain-like"/>
    <property type="match status" value="1"/>
</dbReference>
<keyword evidence="3" id="KW-0520">NAD</keyword>
<evidence type="ECO:0000256" key="1">
    <source>
        <dbReference type="ARBA" id="ARBA00005854"/>
    </source>
</evidence>
<evidence type="ECO:0000259" key="5">
    <source>
        <dbReference type="Pfam" id="PF00389"/>
    </source>
</evidence>
<dbReference type="eggNOG" id="arCOG01754">
    <property type="taxonomic scope" value="Archaea"/>
</dbReference>
<dbReference type="HOGENOM" id="CLU_019796_1_3_2"/>
<dbReference type="PROSITE" id="PS00671">
    <property type="entry name" value="D_2_HYDROXYACID_DH_3"/>
    <property type="match status" value="1"/>
</dbReference>
<reference evidence="7 8" key="1">
    <citation type="journal article" date="2012" name="J. Bacteriol.">
        <title>Complete genome sequence of the hyperthermophilic cellulolytic Crenarchaeon 'Thermogladius cellulolyticus' 1633.</title>
        <authorList>
            <person name="Mardanov A.V."/>
            <person name="Kochetkova T.V."/>
            <person name="Beletsky A.V."/>
            <person name="Bonch-Osmolovskaya E.A."/>
            <person name="Ravin N.V."/>
            <person name="Skryabin K.G."/>
        </authorList>
    </citation>
    <scope>NUCLEOTIDE SEQUENCE [LARGE SCALE GENOMIC DNA]</scope>
    <source>
        <strain evidence="8">DSM 22663 / VKM B-2946 / 1633</strain>
    </source>
</reference>
<dbReference type="Proteomes" id="UP000005270">
    <property type="component" value="Chromosome"/>
</dbReference>